<keyword evidence="6" id="KW-0479">Metal-binding</keyword>
<sequence>MSPTSILDSKPFSGLKNPFLPDLPTPKTPDSETRRTWDKLDSKGIGLGIIDALNDDKTDPNLSKPESRMVLFGSQLKIQVPPLPPSFHSPTESPKSPADFGIKTRNSQLGSFSSGFSHSPAKKSACGSANSGMDTPNSPRVFAGCLSATEMELSEDYTCVISYGPNPRTTHIFDDCIVESCCGIVEFSDSRAETARFLGDGSSYSSGNFLSFCYACKKNGQGKDIYMYSWFMLELGGAKGEMLTTDAEEVTTSSSKSVYRNGNIAVRSPWVMEYAVISGFSSLPWLVKPLYGFISDSVPVFGYQRRSYLVLSGLLCAVSSISDVARRKIFAILIALKSFEFDGCMEVSGWGERLGDLESYHEEAWWVQISKDLIMVQAVSMVVERSRGESQSFSGSLQSLCWVSSAFDGIVSSYFSGFLVDAYGVRFVFGVTALLPLITSAVAVLVKEQHILGPARGQNLALNGLGFLESSKLHIVQLWDALK</sequence>
<accession>A0A6A6KAI4</accession>
<dbReference type="GO" id="GO:0008270">
    <property type="term" value="F:zinc ion binding"/>
    <property type="evidence" value="ECO:0007669"/>
    <property type="project" value="UniProtKB-KW"/>
</dbReference>
<dbReference type="AlphaFoldDB" id="A0A6A6KAI4"/>
<reference evidence="13 14" key="1">
    <citation type="journal article" date="2020" name="Mol. Plant">
        <title>The Chromosome-Based Rubber Tree Genome Provides New Insights into Spurge Genome Evolution and Rubber Biosynthesis.</title>
        <authorList>
            <person name="Liu J."/>
            <person name="Shi C."/>
            <person name="Shi C.C."/>
            <person name="Li W."/>
            <person name="Zhang Q.J."/>
            <person name="Zhang Y."/>
            <person name="Li K."/>
            <person name="Lu H.F."/>
            <person name="Shi C."/>
            <person name="Zhu S.T."/>
            <person name="Xiao Z.Y."/>
            <person name="Nan H."/>
            <person name="Yue Y."/>
            <person name="Zhu X.G."/>
            <person name="Wu Y."/>
            <person name="Hong X.N."/>
            <person name="Fan G.Y."/>
            <person name="Tong Y."/>
            <person name="Zhang D."/>
            <person name="Mao C.L."/>
            <person name="Liu Y.L."/>
            <person name="Hao S.J."/>
            <person name="Liu W.Q."/>
            <person name="Lv M.Q."/>
            <person name="Zhang H.B."/>
            <person name="Liu Y."/>
            <person name="Hu-Tang G.R."/>
            <person name="Wang J.P."/>
            <person name="Wang J.H."/>
            <person name="Sun Y.H."/>
            <person name="Ni S.B."/>
            <person name="Chen W.B."/>
            <person name="Zhang X.C."/>
            <person name="Jiao Y.N."/>
            <person name="Eichler E.E."/>
            <person name="Li G.H."/>
            <person name="Liu X."/>
            <person name="Gao L.Z."/>
        </authorList>
    </citation>
    <scope>NUCLEOTIDE SEQUENCE [LARGE SCALE GENOMIC DNA]</scope>
    <source>
        <strain evidence="14">cv. GT1</strain>
        <tissue evidence="13">Leaf</tissue>
    </source>
</reference>
<evidence type="ECO:0000256" key="8">
    <source>
        <dbReference type="ARBA" id="ARBA00022989"/>
    </source>
</evidence>
<keyword evidence="7" id="KW-0863">Zinc-finger</keyword>
<dbReference type="GO" id="GO:0016020">
    <property type="term" value="C:membrane"/>
    <property type="evidence" value="ECO:0007669"/>
    <property type="project" value="UniProtKB-SubCell"/>
</dbReference>
<protein>
    <recommendedName>
        <fullName evidence="12">FLZ-type domain-containing protein</fullName>
    </recommendedName>
</protein>
<dbReference type="PANTHER" id="PTHR46443">
    <property type="entry name" value="FCS-LIKE ZINC FINGER 8"/>
    <property type="match status" value="1"/>
</dbReference>
<dbReference type="EMBL" id="JAAGAX010000017">
    <property type="protein sequence ID" value="KAF2285404.1"/>
    <property type="molecule type" value="Genomic_DNA"/>
</dbReference>
<gene>
    <name evidence="13" type="ORF">GH714_003563</name>
</gene>
<evidence type="ECO:0000256" key="4">
    <source>
        <dbReference type="ARBA" id="ARBA00022448"/>
    </source>
</evidence>
<name>A0A6A6KAI4_HEVBR</name>
<keyword evidence="14" id="KW-1185">Reference proteome</keyword>
<evidence type="ECO:0000313" key="14">
    <source>
        <dbReference type="Proteomes" id="UP000467840"/>
    </source>
</evidence>
<comment type="caution">
    <text evidence="13">The sequence shown here is derived from an EMBL/GenBank/DDBJ whole genome shotgun (WGS) entry which is preliminary data.</text>
</comment>
<dbReference type="PANTHER" id="PTHR46443:SF21">
    <property type="entry name" value="FCS-LIKE ZINC FINGER 8"/>
    <property type="match status" value="1"/>
</dbReference>
<evidence type="ECO:0000256" key="3">
    <source>
        <dbReference type="ARBA" id="ARBA00009374"/>
    </source>
</evidence>
<dbReference type="Pfam" id="PF03092">
    <property type="entry name" value="BT1"/>
    <property type="match status" value="2"/>
</dbReference>
<keyword evidence="4" id="KW-0813">Transport</keyword>
<dbReference type="InterPro" id="IPR007650">
    <property type="entry name" value="Zf-FLZ_dom"/>
</dbReference>
<evidence type="ECO:0000259" key="12">
    <source>
        <dbReference type="Pfam" id="PF04570"/>
    </source>
</evidence>
<evidence type="ECO:0000256" key="2">
    <source>
        <dbReference type="ARBA" id="ARBA00007015"/>
    </source>
</evidence>
<dbReference type="InterPro" id="IPR039309">
    <property type="entry name" value="BT1"/>
</dbReference>
<feature type="transmembrane region" description="Helical" evidence="11">
    <location>
        <begin position="427"/>
        <end position="446"/>
    </location>
</feature>
<evidence type="ECO:0000256" key="11">
    <source>
        <dbReference type="SAM" id="Phobius"/>
    </source>
</evidence>
<dbReference type="InterPro" id="IPR044593">
    <property type="entry name" value="FLZ8/MARD1"/>
</dbReference>
<organism evidence="13 14">
    <name type="scientific">Hevea brasiliensis</name>
    <name type="common">Para rubber tree</name>
    <name type="synonym">Siphonia brasiliensis</name>
    <dbReference type="NCBI Taxonomy" id="3981"/>
    <lineage>
        <taxon>Eukaryota</taxon>
        <taxon>Viridiplantae</taxon>
        <taxon>Streptophyta</taxon>
        <taxon>Embryophyta</taxon>
        <taxon>Tracheophyta</taxon>
        <taxon>Spermatophyta</taxon>
        <taxon>Magnoliopsida</taxon>
        <taxon>eudicotyledons</taxon>
        <taxon>Gunneridae</taxon>
        <taxon>Pentapetalae</taxon>
        <taxon>rosids</taxon>
        <taxon>fabids</taxon>
        <taxon>Malpighiales</taxon>
        <taxon>Euphorbiaceae</taxon>
        <taxon>Crotonoideae</taxon>
        <taxon>Micrandreae</taxon>
        <taxon>Hevea</taxon>
    </lineage>
</organism>
<dbReference type="SUPFAM" id="SSF103473">
    <property type="entry name" value="MFS general substrate transporter"/>
    <property type="match status" value="1"/>
</dbReference>
<evidence type="ECO:0000256" key="9">
    <source>
        <dbReference type="ARBA" id="ARBA00023136"/>
    </source>
</evidence>
<comment type="similarity">
    <text evidence="2">Belongs to the major facilitator superfamily. Folate-biopterin transporter (TC 2.A.71) family.</text>
</comment>
<keyword evidence="5 11" id="KW-0812">Transmembrane</keyword>
<evidence type="ECO:0000256" key="1">
    <source>
        <dbReference type="ARBA" id="ARBA00004141"/>
    </source>
</evidence>
<dbReference type="InterPro" id="IPR036259">
    <property type="entry name" value="MFS_trans_sf"/>
</dbReference>
<keyword evidence="8 11" id="KW-1133">Transmembrane helix</keyword>
<evidence type="ECO:0000313" key="13">
    <source>
        <dbReference type="EMBL" id="KAF2285404.1"/>
    </source>
</evidence>
<evidence type="ECO:0000256" key="6">
    <source>
        <dbReference type="ARBA" id="ARBA00022723"/>
    </source>
</evidence>
<evidence type="ECO:0000256" key="10">
    <source>
        <dbReference type="SAM" id="MobiDB-lite"/>
    </source>
</evidence>
<keyword evidence="7" id="KW-0862">Zinc</keyword>
<evidence type="ECO:0000256" key="5">
    <source>
        <dbReference type="ARBA" id="ARBA00022692"/>
    </source>
</evidence>
<feature type="domain" description="FLZ-type" evidence="12">
    <location>
        <begin position="202"/>
        <end position="229"/>
    </location>
</feature>
<proteinExistence type="inferred from homology"/>
<comment type="similarity">
    <text evidence="3">Belongs to the FLZ family.</text>
</comment>
<comment type="subcellular location">
    <subcellularLocation>
        <location evidence="1">Membrane</location>
        <topology evidence="1">Multi-pass membrane protein</topology>
    </subcellularLocation>
</comment>
<keyword evidence="9 11" id="KW-0472">Membrane</keyword>
<dbReference type="Pfam" id="PF04570">
    <property type="entry name" value="zf-FLZ"/>
    <property type="match status" value="1"/>
</dbReference>
<feature type="compositionally biased region" description="Basic and acidic residues" evidence="10">
    <location>
        <begin position="29"/>
        <end position="39"/>
    </location>
</feature>
<dbReference type="Proteomes" id="UP000467840">
    <property type="component" value="Chromosome 3"/>
</dbReference>
<feature type="region of interest" description="Disordered" evidence="10">
    <location>
        <begin position="1"/>
        <end position="39"/>
    </location>
</feature>
<evidence type="ECO:0000256" key="7">
    <source>
        <dbReference type="ARBA" id="ARBA00022771"/>
    </source>
</evidence>